<evidence type="ECO:0000259" key="2">
    <source>
        <dbReference type="Pfam" id="PF07583"/>
    </source>
</evidence>
<dbReference type="EMBL" id="JAMXLR010000023">
    <property type="protein sequence ID" value="MCO6043389.1"/>
    <property type="molecule type" value="Genomic_DNA"/>
</dbReference>
<name>A0A9X2F7Q6_9BACT</name>
<dbReference type="GO" id="GO:0009055">
    <property type="term" value="F:electron transfer activity"/>
    <property type="evidence" value="ECO:0007669"/>
    <property type="project" value="InterPro"/>
</dbReference>
<reference evidence="5" key="1">
    <citation type="submission" date="2022-06" db="EMBL/GenBank/DDBJ databases">
        <title>Aeoliella straminimaris, a novel planctomycete from sediments.</title>
        <authorList>
            <person name="Vitorino I.R."/>
            <person name="Lage O.M."/>
        </authorList>
    </citation>
    <scope>NUCLEOTIDE SEQUENCE</scope>
    <source>
        <strain evidence="5">ICT_H6.2</strain>
    </source>
</reference>
<dbReference type="Pfam" id="PF07587">
    <property type="entry name" value="PSD1"/>
    <property type="match status" value="1"/>
</dbReference>
<dbReference type="RefSeq" id="WP_252851496.1">
    <property type="nucleotide sequence ID" value="NZ_JAMXLR010000023.1"/>
</dbReference>
<dbReference type="InterPro" id="IPR011429">
    <property type="entry name" value="Cyt_c_Planctomycete-type"/>
</dbReference>
<dbReference type="InterPro" id="IPR011444">
    <property type="entry name" value="DUF1549"/>
</dbReference>
<dbReference type="GO" id="GO:0020037">
    <property type="term" value="F:heme binding"/>
    <property type="evidence" value="ECO:0007669"/>
    <property type="project" value="InterPro"/>
</dbReference>
<feature type="chain" id="PRO_5040732768" evidence="1">
    <location>
        <begin position="31"/>
        <end position="944"/>
    </location>
</feature>
<evidence type="ECO:0000259" key="4">
    <source>
        <dbReference type="Pfam" id="PF07635"/>
    </source>
</evidence>
<gene>
    <name evidence="5" type="ORF">NG895_05670</name>
</gene>
<keyword evidence="6" id="KW-1185">Reference proteome</keyword>
<dbReference type="Gene3D" id="2.60.120.260">
    <property type="entry name" value="Galactose-binding domain-like"/>
    <property type="match status" value="1"/>
</dbReference>
<dbReference type="Pfam" id="PF07635">
    <property type="entry name" value="PSCyt1"/>
    <property type="match status" value="1"/>
</dbReference>
<dbReference type="InterPro" id="IPR022655">
    <property type="entry name" value="DUF1553"/>
</dbReference>
<feature type="domain" description="DUF1553" evidence="3">
    <location>
        <begin position="668"/>
        <end position="919"/>
    </location>
</feature>
<accession>A0A9X2F7Q6</accession>
<evidence type="ECO:0000259" key="3">
    <source>
        <dbReference type="Pfam" id="PF07587"/>
    </source>
</evidence>
<dbReference type="AlphaFoldDB" id="A0A9X2F7Q6"/>
<protein>
    <submittedName>
        <fullName evidence="5">DUF1553 domain-containing protein</fullName>
    </submittedName>
</protein>
<keyword evidence="1" id="KW-0732">Signal</keyword>
<proteinExistence type="predicted"/>
<feature type="signal peptide" evidence="1">
    <location>
        <begin position="1"/>
        <end position="30"/>
    </location>
</feature>
<comment type="caution">
    <text evidence="5">The sequence shown here is derived from an EMBL/GenBank/DDBJ whole genome shotgun (WGS) entry which is preliminary data.</text>
</comment>
<dbReference type="Proteomes" id="UP001155241">
    <property type="component" value="Unassembled WGS sequence"/>
</dbReference>
<organism evidence="5 6">
    <name type="scientific">Aeoliella straminimaris</name>
    <dbReference type="NCBI Taxonomy" id="2954799"/>
    <lineage>
        <taxon>Bacteria</taxon>
        <taxon>Pseudomonadati</taxon>
        <taxon>Planctomycetota</taxon>
        <taxon>Planctomycetia</taxon>
        <taxon>Pirellulales</taxon>
        <taxon>Lacipirellulaceae</taxon>
        <taxon>Aeoliella</taxon>
    </lineage>
</organism>
<dbReference type="InterPro" id="IPR036909">
    <property type="entry name" value="Cyt_c-like_dom_sf"/>
</dbReference>
<dbReference type="SUPFAM" id="SSF49785">
    <property type="entry name" value="Galactose-binding domain-like"/>
    <property type="match status" value="1"/>
</dbReference>
<dbReference type="PANTHER" id="PTHR35889:SF3">
    <property type="entry name" value="F-BOX DOMAIN-CONTAINING PROTEIN"/>
    <property type="match status" value="1"/>
</dbReference>
<dbReference type="SUPFAM" id="SSF46626">
    <property type="entry name" value="Cytochrome c"/>
    <property type="match status" value="1"/>
</dbReference>
<dbReference type="InterPro" id="IPR008979">
    <property type="entry name" value="Galactose-bd-like_sf"/>
</dbReference>
<dbReference type="PANTHER" id="PTHR35889">
    <property type="entry name" value="CYCLOINULO-OLIGOSACCHARIDE FRUCTANOTRANSFERASE-RELATED"/>
    <property type="match status" value="1"/>
</dbReference>
<feature type="domain" description="Cytochrome C Planctomycete-type" evidence="4">
    <location>
        <begin position="50"/>
        <end position="102"/>
    </location>
</feature>
<dbReference type="Pfam" id="PF07583">
    <property type="entry name" value="PSCyt2"/>
    <property type="match status" value="1"/>
</dbReference>
<evidence type="ECO:0000313" key="5">
    <source>
        <dbReference type="EMBL" id="MCO6043389.1"/>
    </source>
</evidence>
<evidence type="ECO:0000313" key="6">
    <source>
        <dbReference type="Proteomes" id="UP001155241"/>
    </source>
</evidence>
<evidence type="ECO:0000256" key="1">
    <source>
        <dbReference type="SAM" id="SignalP"/>
    </source>
</evidence>
<sequence length="944" mass="105148">MDETRQPMQICLGTASLLLIVAFASQRAAAESETRIDFSKQIAPILVAHCLECHNADLAEGGLSLVERSTARAGGDSGQGIKPSDVDSSLVIQRLREGSMPPGTHKPRPTEDEIQLLATWVTQGAEWPQERTLSLYDYTTVHRGGEDWWSLQPVKRPEVIHANPQGWVRNPIDAFVLDQLQAAGLGPSPEADRRTLVRRVYFDLIGLPPSPAEAEEFVADNRDDAYERLVDRLLQSPHYGERWARHWLDVVRFGESNGYETNTLRANAWHYRDYVVRALNDGTPYDRFIIEQLAGDQVGVEVATGFLVGGPHDEVGIKNIEGQRQQRANDLDDMIAVTSTAFLGLSANCARCHDHKFDPIPQREYYAMQAVFAGVQHGERDIKPDDYEERLRRERQLLEQLAEVNRRLVGLEPHASLDSAAEVNRPTVDARGNGDRFEPVKTRLIRFTVLATNAGEPCIDELEIWSVGPDPRNVALASFGSVASASGVYANGTNSIHQLAHINDGKYGNSHSWISNEGGQGWVQIELPEPVVIDRVLWARDRKGVYADRLATSYRIEVAIEPGHWKTVATDQDRLSYESAGSTEVEADAQSEAGTERASLLAEKERIESELPPASMFKAYCGTFTEPPPTPLLYRGDVMQPRDEVAPGGFSAVAGGFQLPANMPESQRRLALAKWIASADNPLTTRVIVNRLWHYHFGQGIVTTPSNFGFQGGKPSHPKLLDWLASELVSCNWSLKEMHRLILCSSTYRQASTPRSEPQHVDAENRLLWHNPVRRLEAEAIRDSILQASGVLDLRIGGQGYDAFVPNNNYVKVYEPKRQWGPTEWRRMIYQTKPRMEQDSTFGAFDCPDASQIAPNRTVSTTALQALNLMNSPFVIQQAGLFAERLEREAPADAAAQVDLGFQLAYGRSPDDAELKESLGFVTQHGLSAFCRALFNTNEFVYVQ</sequence>
<feature type="domain" description="DUF1549" evidence="2">
    <location>
        <begin position="171"/>
        <end position="376"/>
    </location>
</feature>